<dbReference type="Pfam" id="PF00106">
    <property type="entry name" value="adh_short"/>
    <property type="match status" value="1"/>
</dbReference>
<dbReference type="PANTHER" id="PTHR43086">
    <property type="entry name" value="VERY-LONG-CHAIN 3-OXOOACYL-COA REDUCTASE"/>
    <property type="match status" value="1"/>
</dbReference>
<sequence length="298" mass="32185">MSIAGNSKKIVIAGAVLAAAGVGMHAIRQKKKIEYDGNGKTVLITGASGGIGKEFARIFAEHGYNLVIVARSLDKLEELKEELEDNCDVRVEVISADLSVADGAQLVYDKVQEMGITIDQLVNNAGAGKQAKVIEADPDTLKELINLNVMSVTLLSRLIGADMAQRGEGRILNVASLGAFIPDPYFNVYGPTKAFELFLTEAMFGEMKDTGVSVSVLCPGPVKTNWAANAGKSDSKMAKSPETIAKAGFRGMQAGKVVIVPTILYKAERLLMKNLPIPLQIKIIQKWQNSLIRKERRK</sequence>
<dbReference type="PANTHER" id="PTHR43086:SF3">
    <property type="entry name" value="NADP-DEPENDENT 3-HYDROXY ACID DEHYDROGENASE YDFG"/>
    <property type="match status" value="1"/>
</dbReference>
<proteinExistence type="inferred from homology"/>
<dbReference type="PRINTS" id="PR00081">
    <property type="entry name" value="GDHRDH"/>
</dbReference>
<evidence type="ECO:0000256" key="3">
    <source>
        <dbReference type="RuleBase" id="RU000363"/>
    </source>
</evidence>
<protein>
    <recommendedName>
        <fullName evidence="7">Short-chain dehydrogenase</fullName>
    </recommendedName>
</protein>
<dbReference type="RefSeq" id="WP_084123903.1">
    <property type="nucleotide sequence ID" value="NZ_FRAC01000007.1"/>
</dbReference>
<comment type="similarity">
    <text evidence="1 3">Belongs to the short-chain dehydrogenases/reductases (SDR) family.</text>
</comment>
<reference evidence="5 6" key="1">
    <citation type="submission" date="2016-11" db="EMBL/GenBank/DDBJ databases">
        <authorList>
            <person name="Jaros S."/>
            <person name="Januszkiewicz K."/>
            <person name="Wedrychowicz H."/>
        </authorList>
    </citation>
    <scope>NUCLEOTIDE SEQUENCE [LARGE SCALE GENOMIC DNA]</scope>
    <source>
        <strain evidence="5 6">DSM 15929</strain>
    </source>
</reference>
<dbReference type="EMBL" id="FRAC01000007">
    <property type="protein sequence ID" value="SHJ76837.1"/>
    <property type="molecule type" value="Genomic_DNA"/>
</dbReference>
<name>A0A1M6M029_9FIRM</name>
<keyword evidence="4" id="KW-0175">Coiled coil</keyword>
<feature type="coiled-coil region" evidence="4">
    <location>
        <begin position="66"/>
        <end position="93"/>
    </location>
</feature>
<gene>
    <name evidence="5" type="ORF">SAMN02745136_00784</name>
</gene>
<dbReference type="STRING" id="1121322.SAMN02745136_00784"/>
<dbReference type="PIRSF" id="PIRSF000126">
    <property type="entry name" value="11-beta-HSD1"/>
    <property type="match status" value="1"/>
</dbReference>
<evidence type="ECO:0000313" key="6">
    <source>
        <dbReference type="Proteomes" id="UP000184386"/>
    </source>
</evidence>
<keyword evidence="2" id="KW-0560">Oxidoreductase</keyword>
<evidence type="ECO:0008006" key="7">
    <source>
        <dbReference type="Google" id="ProtNLM"/>
    </source>
</evidence>
<evidence type="ECO:0000256" key="1">
    <source>
        <dbReference type="ARBA" id="ARBA00006484"/>
    </source>
</evidence>
<evidence type="ECO:0000256" key="4">
    <source>
        <dbReference type="SAM" id="Coils"/>
    </source>
</evidence>
<dbReference type="CDD" id="cd05233">
    <property type="entry name" value="SDR_c"/>
    <property type="match status" value="1"/>
</dbReference>
<accession>A0A1M6M029</accession>
<evidence type="ECO:0000256" key="2">
    <source>
        <dbReference type="ARBA" id="ARBA00023002"/>
    </source>
</evidence>
<dbReference type="InterPro" id="IPR036291">
    <property type="entry name" value="NAD(P)-bd_dom_sf"/>
</dbReference>
<dbReference type="Proteomes" id="UP000184386">
    <property type="component" value="Unassembled WGS sequence"/>
</dbReference>
<keyword evidence="6" id="KW-1185">Reference proteome</keyword>
<dbReference type="SUPFAM" id="SSF51735">
    <property type="entry name" value="NAD(P)-binding Rossmann-fold domains"/>
    <property type="match status" value="1"/>
</dbReference>
<dbReference type="GO" id="GO:0016491">
    <property type="term" value="F:oxidoreductase activity"/>
    <property type="evidence" value="ECO:0007669"/>
    <property type="project" value="UniProtKB-KW"/>
</dbReference>
<dbReference type="Gene3D" id="3.40.50.720">
    <property type="entry name" value="NAD(P)-binding Rossmann-like Domain"/>
    <property type="match status" value="1"/>
</dbReference>
<evidence type="ECO:0000313" key="5">
    <source>
        <dbReference type="EMBL" id="SHJ76837.1"/>
    </source>
</evidence>
<dbReference type="PRINTS" id="PR00080">
    <property type="entry name" value="SDRFAMILY"/>
</dbReference>
<dbReference type="AlphaFoldDB" id="A0A1M6M029"/>
<dbReference type="OrthoDB" id="9808814at2"/>
<organism evidence="5 6">
    <name type="scientific">Anaerocolumna jejuensis DSM 15929</name>
    <dbReference type="NCBI Taxonomy" id="1121322"/>
    <lineage>
        <taxon>Bacteria</taxon>
        <taxon>Bacillati</taxon>
        <taxon>Bacillota</taxon>
        <taxon>Clostridia</taxon>
        <taxon>Lachnospirales</taxon>
        <taxon>Lachnospiraceae</taxon>
        <taxon>Anaerocolumna</taxon>
    </lineage>
</organism>
<dbReference type="InterPro" id="IPR002347">
    <property type="entry name" value="SDR_fam"/>
</dbReference>